<dbReference type="AlphaFoldDB" id="D2QPQ0"/>
<accession>D2QPQ0</accession>
<dbReference type="Proteomes" id="UP000002028">
    <property type="component" value="Chromosome"/>
</dbReference>
<dbReference type="SUPFAM" id="SSF69304">
    <property type="entry name" value="Tricorn protease N-terminal domain"/>
    <property type="match status" value="1"/>
</dbReference>
<feature type="domain" description="Fibronectin type-III" evidence="2">
    <location>
        <begin position="125"/>
        <end position="221"/>
    </location>
</feature>
<protein>
    <submittedName>
        <fullName evidence="3">WD40 domain protein beta Propeller</fullName>
    </submittedName>
</protein>
<organism evidence="3 4">
    <name type="scientific">Spirosoma linguale (strain ATCC 33905 / DSM 74 / LMG 10896 / Claus 1)</name>
    <dbReference type="NCBI Taxonomy" id="504472"/>
    <lineage>
        <taxon>Bacteria</taxon>
        <taxon>Pseudomonadati</taxon>
        <taxon>Bacteroidota</taxon>
        <taxon>Cytophagia</taxon>
        <taxon>Cytophagales</taxon>
        <taxon>Cytophagaceae</taxon>
        <taxon>Spirosoma</taxon>
    </lineage>
</organism>
<dbReference type="RefSeq" id="WP_012929212.1">
    <property type="nucleotide sequence ID" value="NC_013730.1"/>
</dbReference>
<evidence type="ECO:0000259" key="2">
    <source>
        <dbReference type="PROSITE" id="PS50853"/>
    </source>
</evidence>
<comment type="similarity">
    <text evidence="1">Belongs to the TolB family.</text>
</comment>
<dbReference type="STRING" id="504472.Slin_4731"/>
<dbReference type="Gene3D" id="2.120.10.30">
    <property type="entry name" value="TolB, C-terminal domain"/>
    <property type="match status" value="2"/>
</dbReference>
<dbReference type="PANTHER" id="PTHR36842:SF1">
    <property type="entry name" value="PROTEIN TOLB"/>
    <property type="match status" value="1"/>
</dbReference>
<dbReference type="InterPro" id="IPR036116">
    <property type="entry name" value="FN3_sf"/>
</dbReference>
<dbReference type="KEGG" id="sli:Slin_4731"/>
<keyword evidence="4" id="KW-1185">Reference proteome</keyword>
<dbReference type="PROSITE" id="PS50853">
    <property type="entry name" value="FN3"/>
    <property type="match status" value="1"/>
</dbReference>
<dbReference type="InterPro" id="IPR003961">
    <property type="entry name" value="FN3_dom"/>
</dbReference>
<dbReference type="SUPFAM" id="SSF49452">
    <property type="entry name" value="Starch-binding domain-like"/>
    <property type="match status" value="1"/>
</dbReference>
<evidence type="ECO:0000313" key="4">
    <source>
        <dbReference type="Proteomes" id="UP000002028"/>
    </source>
</evidence>
<proteinExistence type="inferred from homology"/>
<name>D2QPQ0_SPILD</name>
<dbReference type="InterPro" id="IPR011659">
    <property type="entry name" value="WD40"/>
</dbReference>
<dbReference type="Gene3D" id="2.60.40.1120">
    <property type="entry name" value="Carboxypeptidase-like, regulatory domain"/>
    <property type="match status" value="1"/>
</dbReference>
<dbReference type="SUPFAM" id="SSF49265">
    <property type="entry name" value="Fibronectin type III"/>
    <property type="match status" value="1"/>
</dbReference>
<dbReference type="Pfam" id="PF13620">
    <property type="entry name" value="CarboxypepD_reg"/>
    <property type="match status" value="1"/>
</dbReference>
<dbReference type="HOGENOM" id="CLU_042641_0_0_10"/>
<reference evidence="3 4" key="1">
    <citation type="journal article" date="2010" name="Stand. Genomic Sci.">
        <title>Complete genome sequence of Spirosoma linguale type strain (1).</title>
        <authorList>
            <person name="Lail K."/>
            <person name="Sikorski J."/>
            <person name="Saunders E."/>
            <person name="Lapidus A."/>
            <person name="Glavina Del Rio T."/>
            <person name="Copeland A."/>
            <person name="Tice H."/>
            <person name="Cheng J.-F."/>
            <person name="Lucas S."/>
            <person name="Nolan M."/>
            <person name="Bruce D."/>
            <person name="Goodwin L."/>
            <person name="Pitluck S."/>
            <person name="Ivanova N."/>
            <person name="Mavromatis K."/>
            <person name="Ovchinnikova G."/>
            <person name="Pati A."/>
            <person name="Chen A."/>
            <person name="Palaniappan K."/>
            <person name="Land M."/>
            <person name="Hauser L."/>
            <person name="Chang Y.-J."/>
            <person name="Jeffries C.D."/>
            <person name="Chain P."/>
            <person name="Brettin T."/>
            <person name="Detter J.C."/>
            <person name="Schuetze A."/>
            <person name="Rohde M."/>
            <person name="Tindall B.J."/>
            <person name="Goeker M."/>
            <person name="Bristow J."/>
            <person name="Eisen J.A."/>
            <person name="Markowitz V."/>
            <person name="Hugenholtz P."/>
            <person name="Kyrpides N.C."/>
            <person name="Klenk H.-P."/>
            <person name="Chen F."/>
        </authorList>
    </citation>
    <scope>NUCLEOTIDE SEQUENCE [LARGE SCALE GENOMIC DNA]</scope>
    <source>
        <strain evidence="4">ATCC 33905 / DSM 74 / LMG 10896 / Claus 1</strain>
    </source>
</reference>
<dbReference type="eggNOG" id="COG0823">
    <property type="taxonomic scope" value="Bacteria"/>
</dbReference>
<dbReference type="GO" id="GO:0030246">
    <property type="term" value="F:carbohydrate binding"/>
    <property type="evidence" value="ECO:0007669"/>
    <property type="project" value="InterPro"/>
</dbReference>
<dbReference type="Pfam" id="PF07676">
    <property type="entry name" value="PD40"/>
    <property type="match status" value="1"/>
</dbReference>
<evidence type="ECO:0000256" key="1">
    <source>
        <dbReference type="ARBA" id="ARBA00009820"/>
    </source>
</evidence>
<dbReference type="InterPro" id="IPR011042">
    <property type="entry name" value="6-blade_b-propeller_TolB-like"/>
</dbReference>
<gene>
    <name evidence="3" type="ordered locus">Slin_4731</name>
</gene>
<dbReference type="PANTHER" id="PTHR36842">
    <property type="entry name" value="PROTEIN TOLB HOMOLOG"/>
    <property type="match status" value="1"/>
</dbReference>
<dbReference type="InterPro" id="IPR013784">
    <property type="entry name" value="Carb-bd-like_fold"/>
</dbReference>
<evidence type="ECO:0000313" key="3">
    <source>
        <dbReference type="EMBL" id="ADB40709.1"/>
    </source>
</evidence>
<sequence>MNNSYYLVRRLVGWLNLLTIVSIIGSCTETTFVDVQTFGSVRGQVLLSTTREPVQKALVRLSPSGQLMETDTDGRFRFDSLPPTRYTVTVTKEKYATELATVDATVSYVSLLTILMRDDKSQNKPPTAPTVVSPAPGSTTVTTAVTLKWAATDPNRDTLTYQVMLYKAGDITNVMSFTGLTVDSLALSGLAYNTTYYWHVAVSDGISTTNGPVWSFRTIPFSAYSYVFCRRVSGMYQLFSGNGNKLPVQQLTTEGSNWRPIVSPNRQQIAFISNRNSELHLYLMDQDGSHVRQVTDVPIGGILGTDLSFCWSPDGTELVYPAYENLYAVRTDGTGLRTVAKAPTGRFFAGCDWSGQRNQLVARTTGGNLYNNELILISVSGNTQKLLLARPTNRIGNPVFSLDGTQILFAMDVSIFQNAKGRQLDSRIHKLDIATGVVSNLSLDPGNLLTISKPTGTNDLDPRFSPTGGKIIFINSENTDQGSSSIMTMATDGTSRTVLFSLGEMPFWQ</sequence>
<dbReference type="EMBL" id="CP001769">
    <property type="protein sequence ID" value="ADB40709.1"/>
    <property type="molecule type" value="Genomic_DNA"/>
</dbReference>